<reference evidence="1 2" key="1">
    <citation type="submission" date="2021-06" db="EMBL/GenBank/DDBJ databases">
        <title>Gemonas diversity in paddy soil.</title>
        <authorList>
            <person name="Liu G."/>
        </authorList>
    </citation>
    <scope>NUCLEOTIDE SEQUENCE [LARGE SCALE GENOMIC DNA]</scope>
    <source>
        <strain evidence="1 2">RG2</strain>
    </source>
</reference>
<evidence type="ECO:0000313" key="1">
    <source>
        <dbReference type="EMBL" id="QXE91231.1"/>
    </source>
</evidence>
<evidence type="ECO:0000313" key="2">
    <source>
        <dbReference type="Proteomes" id="UP000683559"/>
    </source>
</evidence>
<name>A0ABX8LK05_9BACT</name>
<proteinExistence type="predicted"/>
<sequence length="72" mass="8424">MQRNHELEQALSKVSKVLEGIIPVCMYCKKVRKDEKSWQQMESYISQHTEAQFSHGICPSCFDDNFSDKRAK</sequence>
<accession>A0ABX8LK05</accession>
<organism evidence="1 2">
    <name type="scientific">Geomonas subterranea</name>
    <dbReference type="NCBI Taxonomy" id="2847989"/>
    <lineage>
        <taxon>Bacteria</taxon>
        <taxon>Pseudomonadati</taxon>
        <taxon>Thermodesulfobacteriota</taxon>
        <taxon>Desulfuromonadia</taxon>
        <taxon>Geobacterales</taxon>
        <taxon>Geobacteraceae</taxon>
        <taxon>Geomonas</taxon>
    </lineage>
</organism>
<evidence type="ECO:0008006" key="3">
    <source>
        <dbReference type="Google" id="ProtNLM"/>
    </source>
</evidence>
<dbReference type="RefSeq" id="WP_217287817.1">
    <property type="nucleotide sequence ID" value="NZ_CP077683.1"/>
</dbReference>
<dbReference type="EMBL" id="CP077683">
    <property type="protein sequence ID" value="QXE91231.1"/>
    <property type="molecule type" value="Genomic_DNA"/>
</dbReference>
<keyword evidence="2" id="KW-1185">Reference proteome</keyword>
<protein>
    <recommendedName>
        <fullName evidence="3">Response regulator</fullName>
    </recommendedName>
</protein>
<dbReference type="Proteomes" id="UP000683559">
    <property type="component" value="Chromosome"/>
</dbReference>
<gene>
    <name evidence="1" type="ORF">KP001_01430</name>
</gene>